<dbReference type="GO" id="GO:0035035">
    <property type="term" value="F:histone acetyltransferase binding"/>
    <property type="evidence" value="ECO:0007669"/>
    <property type="project" value="TreeGrafter"/>
</dbReference>
<dbReference type="InterPro" id="IPR026180">
    <property type="entry name" value="NSL1"/>
</dbReference>
<feature type="compositionally biased region" description="Polar residues" evidence="1">
    <location>
        <begin position="266"/>
        <end position="288"/>
    </location>
</feature>
<reference evidence="3" key="1">
    <citation type="submission" date="2023-03" db="EMBL/GenBank/DDBJ databases">
        <title>Electrophorus voltai genome.</title>
        <authorList>
            <person name="Bian C."/>
        </authorList>
    </citation>
    <scope>NUCLEOTIDE SEQUENCE</scope>
    <source>
        <strain evidence="3">CB-2022</strain>
        <tissue evidence="3">Muscle</tissue>
    </source>
</reference>
<feature type="non-terminal residue" evidence="3">
    <location>
        <position position="1"/>
    </location>
</feature>
<feature type="compositionally biased region" description="Polar residues" evidence="1">
    <location>
        <begin position="903"/>
        <end position="913"/>
    </location>
</feature>
<feature type="region of interest" description="Disordered" evidence="1">
    <location>
        <begin position="720"/>
        <end position="743"/>
    </location>
</feature>
<feature type="region of interest" description="Disordered" evidence="1">
    <location>
        <begin position="188"/>
        <end position="230"/>
    </location>
</feature>
<feature type="region of interest" description="Disordered" evidence="1">
    <location>
        <begin position="266"/>
        <end position="301"/>
    </location>
</feature>
<dbReference type="Proteomes" id="UP001239994">
    <property type="component" value="Unassembled WGS sequence"/>
</dbReference>
<organism evidence="3 4">
    <name type="scientific">Electrophorus voltai</name>
    <dbReference type="NCBI Taxonomy" id="2609070"/>
    <lineage>
        <taxon>Eukaryota</taxon>
        <taxon>Metazoa</taxon>
        <taxon>Chordata</taxon>
        <taxon>Craniata</taxon>
        <taxon>Vertebrata</taxon>
        <taxon>Euteleostomi</taxon>
        <taxon>Actinopterygii</taxon>
        <taxon>Neopterygii</taxon>
        <taxon>Teleostei</taxon>
        <taxon>Ostariophysi</taxon>
        <taxon>Gymnotiformes</taxon>
        <taxon>Gymnotoidei</taxon>
        <taxon>Gymnotidae</taxon>
        <taxon>Electrophorus</taxon>
    </lineage>
</organism>
<dbReference type="AlphaFoldDB" id="A0AAD8ZAD3"/>
<feature type="region of interest" description="Disordered" evidence="1">
    <location>
        <begin position="410"/>
        <end position="430"/>
    </location>
</feature>
<comment type="caution">
    <text evidence="3">The sequence shown here is derived from an EMBL/GenBank/DDBJ whole genome shotgun (WGS) entry which is preliminary data.</text>
</comment>
<dbReference type="EMBL" id="JAROKS010000017">
    <property type="protein sequence ID" value="KAK1794336.1"/>
    <property type="molecule type" value="Genomic_DNA"/>
</dbReference>
<dbReference type="GO" id="GO:0044545">
    <property type="term" value="C:NSL complex"/>
    <property type="evidence" value="ECO:0007669"/>
    <property type="project" value="TreeGrafter"/>
</dbReference>
<evidence type="ECO:0000313" key="3">
    <source>
        <dbReference type="EMBL" id="KAK1794336.1"/>
    </source>
</evidence>
<evidence type="ECO:0000256" key="1">
    <source>
        <dbReference type="SAM" id="MobiDB-lite"/>
    </source>
</evidence>
<feature type="compositionally biased region" description="Low complexity" evidence="1">
    <location>
        <begin position="289"/>
        <end position="301"/>
    </location>
</feature>
<evidence type="ECO:0000259" key="2">
    <source>
        <dbReference type="PROSITE" id="PS52052"/>
    </source>
</evidence>
<feature type="domain" description="PEHE" evidence="2">
    <location>
        <begin position="834"/>
        <end position="989"/>
    </location>
</feature>
<proteinExistence type="predicted"/>
<dbReference type="InterPro" id="IPR029332">
    <property type="entry name" value="PEHE_dom"/>
</dbReference>
<dbReference type="SMART" id="SM01300">
    <property type="entry name" value="PEHE"/>
    <property type="match status" value="1"/>
</dbReference>
<keyword evidence="4" id="KW-1185">Reference proteome</keyword>
<name>A0AAD8ZAD3_9TELE</name>
<evidence type="ECO:0000313" key="4">
    <source>
        <dbReference type="Proteomes" id="UP001239994"/>
    </source>
</evidence>
<protein>
    <recommendedName>
        <fullName evidence="2">PEHE domain-containing protein</fullName>
    </recommendedName>
</protein>
<dbReference type="PANTHER" id="PTHR22443">
    <property type="entry name" value="NON-SPECIFIC LETHAL 1, ISOFORM M"/>
    <property type="match status" value="1"/>
</dbReference>
<dbReference type="Pfam" id="PF15275">
    <property type="entry name" value="PEHE"/>
    <property type="match status" value="1"/>
</dbReference>
<dbReference type="Gene3D" id="6.10.250.3170">
    <property type="match status" value="1"/>
</dbReference>
<sequence>VVWWSGEEEQFAVPLPWPCMAAMAPALTDAPAEARHIRLKLAASSNLSPASTENNSGGASILLPSSVSASAADIKLRPPTSPASRPLRLSKLQPLVASFLCSDVAPMAKEVKGILMKQPVPKGCGPLNGSLLHATRGEARGRAGELLVHTALSGGQLKGLVNGAGMGAGAGSSAMVPVNGLARKAAVPSTALPEKGSVATVNGDSSKPPASGEALLPLSSKSGDASSPRGDAWHLRELVDHNRDPENISLTKSPGVKAEIECASSSARMMGSDSNPPSVPQSLASCSTPSADPRCPSSSSPSLEALLRERAQRSHRRQADLSGSLRRLCKRLRVVQAKQVERHIRQQLSGFVDHALAHSSIPGRGSRGLADLQVVPLGHFLKEGYVSTELEKLHLSGVACLRAAEAQFDSDATESSSGGESDLEEEELARVDTKQHHVRLWRRAEGRFALERASIISRWTWLQAHISDLEYHIRQQADIYRHIRISKGPVELEDPAPSALPVAEKAEPLTPLIFQNGTKAQIESAMKDFIPSSAAELPDAKTSVALDGGCSAARVRALIRCRRRRLVQPSMLQNLDGKVQCEVNISCMMCGSNLVLPKAELLFEHPLLEKAYLQDPSIHPTLSLPSDMPLSVHLQRALKSHGQTRPLEKLKPLKKLLLKPKFPLPFSPSSSSTLSKQKLRLSSSHMAAVRLARHKARSDRSRRQHAEACPRVPKLNAHSMFMPCGTERPLDRTSSRKRAREALLDEPDSPKLLTEAGNPCGFQPSVQPSTPSSLIRTLSLPGDSTTPMAAGSQASPCSMPVRKKRNENSFDINNIVIPMSVAATTRVEKLQYKEIITPSWREVDVFARPLTHDDEYIKVEDLSDAAFAQLHQRCEEQERLRWRWTALAPAKRRGSRSYKSVDGRTTPSLGGTNPPSPDMGLAHTLQDYGPILSPLSPPSPDTPCSRDAHMPSSRDSQAPPPRDMPQPAGSDDTRCSSPDGTYEEMVLPWERRSFPLSEDPTLESNTELIHRHMFPSGLQSSHCGMGSEREASSP</sequence>
<accession>A0AAD8ZAD3</accession>
<dbReference type="PROSITE" id="PS52052">
    <property type="entry name" value="PEHE"/>
    <property type="match status" value="1"/>
</dbReference>
<dbReference type="PANTHER" id="PTHR22443:SF19">
    <property type="entry name" value="KAT8 REGULATORY NSL COMPLEX SUBUNIT 1-RELATED"/>
    <property type="match status" value="1"/>
</dbReference>
<gene>
    <name evidence="3" type="ORF">P4O66_011224</name>
</gene>
<feature type="region of interest" description="Disordered" evidence="1">
    <location>
        <begin position="893"/>
        <end position="984"/>
    </location>
</feature>